<feature type="transmembrane region" description="Helical" evidence="2">
    <location>
        <begin position="176"/>
        <end position="197"/>
    </location>
</feature>
<evidence type="ECO:0000313" key="4">
    <source>
        <dbReference type="EMBL" id="TWT40028.1"/>
    </source>
</evidence>
<keyword evidence="2" id="KW-0812">Transmembrane</keyword>
<feature type="transmembrane region" description="Helical" evidence="2">
    <location>
        <begin position="41"/>
        <end position="59"/>
    </location>
</feature>
<feature type="transmembrane region" description="Helical" evidence="2">
    <location>
        <begin position="209"/>
        <end position="228"/>
    </location>
</feature>
<accession>A0A5C5VN90</accession>
<feature type="compositionally biased region" description="Polar residues" evidence="1">
    <location>
        <begin position="826"/>
        <end position="837"/>
    </location>
</feature>
<dbReference type="InterPro" id="IPR002931">
    <property type="entry name" value="Transglutaminase-like"/>
</dbReference>
<keyword evidence="5" id="KW-1185">Reference proteome</keyword>
<evidence type="ECO:0000256" key="1">
    <source>
        <dbReference type="SAM" id="MobiDB-lite"/>
    </source>
</evidence>
<dbReference type="InterPro" id="IPR052901">
    <property type="entry name" value="Bact_TGase-like"/>
</dbReference>
<keyword evidence="2" id="KW-0472">Membrane</keyword>
<feature type="transmembrane region" description="Helical" evidence="2">
    <location>
        <begin position="128"/>
        <end position="146"/>
    </location>
</feature>
<feature type="transmembrane region" description="Helical" evidence="2">
    <location>
        <begin position="670"/>
        <end position="690"/>
    </location>
</feature>
<feature type="transmembrane region" description="Helical" evidence="2">
    <location>
        <begin position="65"/>
        <end position="85"/>
    </location>
</feature>
<feature type="domain" description="Transglutaminase-like" evidence="3">
    <location>
        <begin position="567"/>
        <end position="640"/>
    </location>
</feature>
<feature type="transmembrane region" description="Helical" evidence="2">
    <location>
        <begin position="153"/>
        <end position="170"/>
    </location>
</feature>
<dbReference type="EMBL" id="SIHI01000058">
    <property type="protein sequence ID" value="TWT40028.1"/>
    <property type="molecule type" value="Genomic_DNA"/>
</dbReference>
<dbReference type="InterPro" id="IPR038765">
    <property type="entry name" value="Papain-like_cys_pep_sf"/>
</dbReference>
<keyword evidence="2" id="KW-1133">Transmembrane helix</keyword>
<feature type="transmembrane region" description="Helical" evidence="2">
    <location>
        <begin position="97"/>
        <end position="116"/>
    </location>
</feature>
<evidence type="ECO:0000259" key="3">
    <source>
        <dbReference type="SMART" id="SM00460"/>
    </source>
</evidence>
<sequence>MSSDHVKPKIPTQVSLNCKTLERTHSSSHRTDELSTASSQLMTLFLATIAVLVHAIVVADNQFGTMFWGCLLLQISAMLVGAWSFRRRIEHLGHDLFVSPLLVLAGLSALVWEGVSRQFLDSGQPFEIITMSAIRNLVLGLAIASVKPAPQKLTVALSLFLVIFGVTTSHDRMTHWLAGTFAIGGVVWLSVSHWENVSRRLKGREKVRWPRWVIAVPILLVVVGIGAISTNQRAAMALKGFLPSSGGTGDDSPYSRNGVGSGERLVAGTDSIQSFAPIEDAPFMQDDQPSLYDLFDDSYQEEVRMNTSDRAMALPSDLAARAKEHLHSQVKKANREFSTLRESAKNSKKPQVADIDSDALFYVAGRVPLHLRLQVYDLFDGVSWYPQKQRVHHKPFEITTSDDKPWLRLHDAGEFHEFLGPAETHALKIINLDSNVIPSPLYMHGVHIDLVDRSDMFQHGPPGLVALDRKSLPSLVPIHIASRSIDWDSLLTEEKLFLKAHTDQAISVIPTNLDREALDDLAEQICEGVEEGWPQIAAIQDYLRSHYKLNPDWRPKDSETPGVEQFLFDSHEGPDYQFATAAALLLRSLGYASRVVSGFYADPNQYDADSEHTPVLVDDVHFWAEVRVYAEDWITVEATPGYETLGPPLGFFAKAWNTIVAGIEFLFRHWVYSIAAAMLLAALWFSRCWIIDRLRTGLWRFKLWTKPDLTVANTLKLLRQRAQLIGPPLKISVTHHQWLSELIAFNTHVQETQLLYMLRREIDIAAYSSRPNSPNPETLKLCRDVEKSCTLSWFHALYDEKPLSESRKNSNFSFTENRARQHSDHQTQQPQANTSKP</sequence>
<gene>
    <name evidence="4" type="ORF">KOR42_50290</name>
</gene>
<dbReference type="PANTHER" id="PTHR42736:SF1">
    <property type="entry name" value="PROTEIN-GLUTAMINE GAMMA-GLUTAMYLTRANSFERASE"/>
    <property type="match status" value="1"/>
</dbReference>
<proteinExistence type="predicted"/>
<feature type="region of interest" description="Disordered" evidence="1">
    <location>
        <begin position="805"/>
        <end position="837"/>
    </location>
</feature>
<dbReference type="PANTHER" id="PTHR42736">
    <property type="entry name" value="PROTEIN-GLUTAMINE GAMMA-GLUTAMYLTRANSFERASE"/>
    <property type="match status" value="1"/>
</dbReference>
<name>A0A5C5VN90_9PLAN</name>
<reference evidence="4 5" key="1">
    <citation type="submission" date="2019-02" db="EMBL/GenBank/DDBJ databases">
        <title>Deep-cultivation of Planctomycetes and their phenomic and genomic characterization uncovers novel biology.</title>
        <authorList>
            <person name="Wiegand S."/>
            <person name="Jogler M."/>
            <person name="Boedeker C."/>
            <person name="Pinto D."/>
            <person name="Vollmers J."/>
            <person name="Rivas-Marin E."/>
            <person name="Kohn T."/>
            <person name="Peeters S.H."/>
            <person name="Heuer A."/>
            <person name="Rast P."/>
            <person name="Oberbeckmann S."/>
            <person name="Bunk B."/>
            <person name="Jeske O."/>
            <person name="Meyerdierks A."/>
            <person name="Storesund J.E."/>
            <person name="Kallscheuer N."/>
            <person name="Luecker S."/>
            <person name="Lage O.M."/>
            <person name="Pohl T."/>
            <person name="Merkel B.J."/>
            <person name="Hornburger P."/>
            <person name="Mueller R.-W."/>
            <person name="Bruemmer F."/>
            <person name="Labrenz M."/>
            <person name="Spormann A.M."/>
            <person name="Op Den Camp H."/>
            <person name="Overmann J."/>
            <person name="Amann R."/>
            <person name="Jetten M.S.M."/>
            <person name="Mascher T."/>
            <person name="Medema M.H."/>
            <person name="Devos D.P."/>
            <person name="Kaster A.-K."/>
            <person name="Ovreas L."/>
            <person name="Rohde M."/>
            <person name="Galperin M.Y."/>
            <person name="Jogler C."/>
        </authorList>
    </citation>
    <scope>NUCLEOTIDE SEQUENCE [LARGE SCALE GENOMIC DNA]</scope>
    <source>
        <strain evidence="4 5">KOR42</strain>
    </source>
</reference>
<dbReference type="Gene3D" id="3.10.620.30">
    <property type="match status" value="1"/>
</dbReference>
<dbReference type="SUPFAM" id="SSF54001">
    <property type="entry name" value="Cysteine proteinases"/>
    <property type="match status" value="1"/>
</dbReference>
<dbReference type="SMART" id="SM00460">
    <property type="entry name" value="TGc"/>
    <property type="match status" value="1"/>
</dbReference>
<dbReference type="Proteomes" id="UP000317243">
    <property type="component" value="Unassembled WGS sequence"/>
</dbReference>
<comment type="caution">
    <text evidence="4">The sequence shown here is derived from an EMBL/GenBank/DDBJ whole genome shotgun (WGS) entry which is preliminary data.</text>
</comment>
<dbReference type="AlphaFoldDB" id="A0A5C5VN90"/>
<evidence type="ECO:0000256" key="2">
    <source>
        <dbReference type="SAM" id="Phobius"/>
    </source>
</evidence>
<evidence type="ECO:0000313" key="5">
    <source>
        <dbReference type="Proteomes" id="UP000317243"/>
    </source>
</evidence>
<protein>
    <submittedName>
        <fullName evidence="4">Transglutaminase-like superfamily protein</fullName>
    </submittedName>
</protein>
<organism evidence="4 5">
    <name type="scientific">Thalassoglobus neptunius</name>
    <dbReference type="NCBI Taxonomy" id="1938619"/>
    <lineage>
        <taxon>Bacteria</taxon>
        <taxon>Pseudomonadati</taxon>
        <taxon>Planctomycetota</taxon>
        <taxon>Planctomycetia</taxon>
        <taxon>Planctomycetales</taxon>
        <taxon>Planctomycetaceae</taxon>
        <taxon>Thalassoglobus</taxon>
    </lineage>
</organism>
<dbReference type="Pfam" id="PF01841">
    <property type="entry name" value="Transglut_core"/>
    <property type="match status" value="1"/>
</dbReference>